<dbReference type="EMBL" id="JAZIBG010000017">
    <property type="protein sequence ID" value="MEF7613222.1"/>
    <property type="molecule type" value="Genomic_DNA"/>
</dbReference>
<dbReference type="PIRSF" id="PIRSF017082">
    <property type="entry name" value="YflP"/>
    <property type="match status" value="1"/>
</dbReference>
<keyword evidence="4" id="KW-1185">Reference proteome</keyword>
<gene>
    <name evidence="3" type="ORF">V4F39_04800</name>
</gene>
<dbReference type="AlphaFoldDB" id="A0AAW9Q946"/>
<feature type="signal peptide" evidence="2">
    <location>
        <begin position="1"/>
        <end position="29"/>
    </location>
</feature>
<dbReference type="SUPFAM" id="SSF53850">
    <property type="entry name" value="Periplasmic binding protein-like II"/>
    <property type="match status" value="1"/>
</dbReference>
<evidence type="ECO:0000313" key="3">
    <source>
        <dbReference type="EMBL" id="MEF7613222.1"/>
    </source>
</evidence>
<dbReference type="Pfam" id="PF03401">
    <property type="entry name" value="TctC"/>
    <property type="match status" value="1"/>
</dbReference>
<dbReference type="PROSITE" id="PS51318">
    <property type="entry name" value="TAT"/>
    <property type="match status" value="1"/>
</dbReference>
<feature type="chain" id="PRO_5043331505" evidence="2">
    <location>
        <begin position="30"/>
        <end position="330"/>
    </location>
</feature>
<evidence type="ECO:0000256" key="2">
    <source>
        <dbReference type="SAM" id="SignalP"/>
    </source>
</evidence>
<comment type="caution">
    <text evidence="3">The sequence shown here is derived from an EMBL/GenBank/DDBJ whole genome shotgun (WGS) entry which is preliminary data.</text>
</comment>
<dbReference type="PANTHER" id="PTHR42928">
    <property type="entry name" value="TRICARBOXYLATE-BINDING PROTEIN"/>
    <property type="match status" value="1"/>
</dbReference>
<name>A0AAW9Q946_9BURK</name>
<dbReference type="InterPro" id="IPR005064">
    <property type="entry name" value="BUG"/>
</dbReference>
<dbReference type="CDD" id="cd13579">
    <property type="entry name" value="PBP2_Bug_NagM"/>
    <property type="match status" value="1"/>
</dbReference>
<dbReference type="RefSeq" id="WP_332288168.1">
    <property type="nucleotide sequence ID" value="NZ_JAZIBG010000017.1"/>
</dbReference>
<dbReference type="Gene3D" id="3.40.190.150">
    <property type="entry name" value="Bordetella uptake gene, domain 1"/>
    <property type="match status" value="1"/>
</dbReference>
<protein>
    <submittedName>
        <fullName evidence="3">Bug family tripartite tricarboxylate transporter substrate binding protein</fullName>
    </submittedName>
</protein>
<sequence>MSVNRRTALRGTAAAFVLPPSLWSTQAQAQNLVESLKIVTGFAAGGTSDTVCRRAADGLRGVYAKSTLVENKTGAGGQIAIQSMKQSPADGSVLLQTPASMLTIYPHIYRKLQYDPVKDLVPVSTACLFEFGFAVGLLVPAAVKSMPEFLAWAKANPEHATFGSPAAGSTPHFTAEMLSRAGGANLRHAPYRGTQPAVLDLIGGQIAGVSGPIGDFMPHLPAGKIRLLGVSGSKRSRFVPEVPTFVEQGLKDVVTDEWFAFYLPAGTPPDVAARLNAAVRTVLAKPEVVEALAAMGLEAKASSAAELADMQKRDTAHWAPIVKAVGFTAD</sequence>
<organism evidence="3 4">
    <name type="scientific">Aquincola agrisoli</name>
    <dbReference type="NCBI Taxonomy" id="3119538"/>
    <lineage>
        <taxon>Bacteria</taxon>
        <taxon>Pseudomonadati</taxon>
        <taxon>Pseudomonadota</taxon>
        <taxon>Betaproteobacteria</taxon>
        <taxon>Burkholderiales</taxon>
        <taxon>Sphaerotilaceae</taxon>
        <taxon>Aquincola</taxon>
    </lineage>
</organism>
<dbReference type="InterPro" id="IPR042100">
    <property type="entry name" value="Bug_dom1"/>
</dbReference>
<accession>A0AAW9Q946</accession>
<proteinExistence type="inferred from homology"/>
<comment type="similarity">
    <text evidence="1">Belongs to the UPF0065 (bug) family.</text>
</comment>
<dbReference type="InterPro" id="IPR006311">
    <property type="entry name" value="TAT_signal"/>
</dbReference>
<keyword evidence="2" id="KW-0732">Signal</keyword>
<evidence type="ECO:0000256" key="1">
    <source>
        <dbReference type="ARBA" id="ARBA00006987"/>
    </source>
</evidence>
<dbReference type="PANTHER" id="PTHR42928:SF5">
    <property type="entry name" value="BLR1237 PROTEIN"/>
    <property type="match status" value="1"/>
</dbReference>
<reference evidence="3 4" key="1">
    <citation type="submission" date="2024-02" db="EMBL/GenBank/DDBJ databases">
        <title>Genome sequence of Aquincola sp. MAHUQ-54.</title>
        <authorList>
            <person name="Huq M.A."/>
        </authorList>
    </citation>
    <scope>NUCLEOTIDE SEQUENCE [LARGE SCALE GENOMIC DNA]</scope>
    <source>
        <strain evidence="3 4">MAHUQ-54</strain>
    </source>
</reference>
<dbReference type="Proteomes" id="UP001336250">
    <property type="component" value="Unassembled WGS sequence"/>
</dbReference>
<evidence type="ECO:0000313" key="4">
    <source>
        <dbReference type="Proteomes" id="UP001336250"/>
    </source>
</evidence>
<dbReference type="Gene3D" id="3.40.190.10">
    <property type="entry name" value="Periplasmic binding protein-like II"/>
    <property type="match status" value="1"/>
</dbReference>